<dbReference type="InterPro" id="IPR008780">
    <property type="entry name" value="Plasmodium_Vir"/>
</dbReference>
<organism evidence="2 3">
    <name type="scientific">Plasmodium ovale curtisi</name>
    <dbReference type="NCBI Taxonomy" id="864141"/>
    <lineage>
        <taxon>Eukaryota</taxon>
        <taxon>Sar</taxon>
        <taxon>Alveolata</taxon>
        <taxon>Apicomplexa</taxon>
        <taxon>Aconoidasida</taxon>
        <taxon>Haemosporida</taxon>
        <taxon>Plasmodiidae</taxon>
        <taxon>Plasmodium</taxon>
        <taxon>Plasmodium (Plasmodium)</taxon>
    </lineage>
</organism>
<feature type="compositionally biased region" description="Polar residues" evidence="1">
    <location>
        <begin position="319"/>
        <end position="331"/>
    </location>
</feature>
<proteinExistence type="predicted"/>
<reference evidence="3" key="1">
    <citation type="submission" date="2016-05" db="EMBL/GenBank/DDBJ databases">
        <authorList>
            <person name="Naeem Raeece"/>
        </authorList>
    </citation>
    <scope>NUCLEOTIDE SEQUENCE [LARGE SCALE GENOMIC DNA]</scope>
</reference>
<dbReference type="Proteomes" id="UP000078546">
    <property type="component" value="Unassembled WGS sequence"/>
</dbReference>
<accession>A0A1A8XCM3</accession>
<feature type="compositionally biased region" description="Polar residues" evidence="1">
    <location>
        <begin position="351"/>
        <end position="361"/>
    </location>
</feature>
<evidence type="ECO:0000313" key="3">
    <source>
        <dbReference type="Proteomes" id="UP000078546"/>
    </source>
</evidence>
<gene>
    <name evidence="2" type="ORF">POVCU1_082600</name>
</gene>
<feature type="region of interest" description="Disordered" evidence="1">
    <location>
        <begin position="342"/>
        <end position="361"/>
    </location>
</feature>
<evidence type="ECO:0000313" key="2">
    <source>
        <dbReference type="EMBL" id="SBT02958.1"/>
    </source>
</evidence>
<feature type="compositionally biased region" description="Acidic residues" evidence="1">
    <location>
        <begin position="138"/>
        <end position="150"/>
    </location>
</feature>
<dbReference type="AlphaFoldDB" id="A0A1A8XCM3"/>
<protein>
    <submittedName>
        <fullName evidence="2">PIR Superfamily Protein</fullName>
    </submittedName>
</protein>
<feature type="region of interest" description="Disordered" evidence="1">
    <location>
        <begin position="427"/>
        <end position="474"/>
    </location>
</feature>
<dbReference type="Pfam" id="PF05795">
    <property type="entry name" value="Plasmodium_Vir"/>
    <property type="match status" value="1"/>
</dbReference>
<name>A0A1A8XCM3_PLAOA</name>
<feature type="compositionally biased region" description="Polar residues" evidence="1">
    <location>
        <begin position="446"/>
        <end position="469"/>
    </location>
</feature>
<sequence length="564" mass="63694">MPENSKDADLEFFNKLTKDTFRTNKELEEYYNKIESIYKSKLNIILEKDVEIEDHGATDDDQGAESDISPHDDQTYIFSSKFANALVKLIDHYDDSSLIQHDHSKQCVYFKYWFYDKILKNIFSNVKLEDFYKEIEDGDKEDESASESESESEKVEQQFGENSELKEEFLDNREKEEDEEELIDGRLIDSDEEDIEVSEYVQKGEILHRSKGKYYNSKKILLALGNPKICNIYKLKLDQIKNIKLLYDYLEDDKSKNSNFIEEIRKSAYCKFFNKTIELYNNKSKCKSDNLDNEYCQELEKCKEIYSRENINILECSKSESSSDTPHQSAVDTELQEEQPDLLTPGHEAGSSPSAGLSNTDPEILKGVGFTYFLIPTVPTEQGSTVSHNGNNMNERQTIGDGRDNTASYHPNTQSVSSDDIIGSHSMDSEASTSCHHGSVGGSCESPLQQLSEVSTGSRTKLNIGGQENTENHAETQVGLKEETGNTNTIVSSASTVLGVSALAFMLYKFTPLGSLINNRRGGMDTWDINEEGYDENLLFSSALGNTNSNNNNYSIGYYSLGNT</sequence>
<evidence type="ECO:0000256" key="1">
    <source>
        <dbReference type="SAM" id="MobiDB-lite"/>
    </source>
</evidence>
<dbReference type="EMBL" id="FLQV01003923">
    <property type="protein sequence ID" value="SBT02958.1"/>
    <property type="molecule type" value="Genomic_DNA"/>
</dbReference>
<feature type="region of interest" description="Disordered" evidence="1">
    <location>
        <begin position="317"/>
        <end position="337"/>
    </location>
</feature>
<feature type="compositionally biased region" description="Basic and acidic residues" evidence="1">
    <location>
        <begin position="163"/>
        <end position="175"/>
    </location>
</feature>
<feature type="region of interest" description="Disordered" evidence="1">
    <location>
        <begin position="138"/>
        <end position="184"/>
    </location>
</feature>